<evidence type="ECO:0000313" key="2">
    <source>
        <dbReference type="Proteomes" id="UP001328107"/>
    </source>
</evidence>
<proteinExistence type="predicted"/>
<name>A0AAN5CI42_9BILA</name>
<feature type="non-terminal residue" evidence="1">
    <location>
        <position position="1"/>
    </location>
</feature>
<evidence type="ECO:0000313" key="1">
    <source>
        <dbReference type="EMBL" id="GMR44816.1"/>
    </source>
</evidence>
<protein>
    <submittedName>
        <fullName evidence="1">Uncharacterized protein</fullName>
    </submittedName>
</protein>
<organism evidence="1 2">
    <name type="scientific">Pristionchus mayeri</name>
    <dbReference type="NCBI Taxonomy" id="1317129"/>
    <lineage>
        <taxon>Eukaryota</taxon>
        <taxon>Metazoa</taxon>
        <taxon>Ecdysozoa</taxon>
        <taxon>Nematoda</taxon>
        <taxon>Chromadorea</taxon>
        <taxon>Rhabditida</taxon>
        <taxon>Rhabditina</taxon>
        <taxon>Diplogasteromorpha</taxon>
        <taxon>Diplogasteroidea</taxon>
        <taxon>Neodiplogasteridae</taxon>
        <taxon>Pristionchus</taxon>
    </lineage>
</organism>
<dbReference type="AlphaFoldDB" id="A0AAN5CI42"/>
<dbReference type="EMBL" id="BTRK01000004">
    <property type="protein sequence ID" value="GMR44816.1"/>
    <property type="molecule type" value="Genomic_DNA"/>
</dbReference>
<keyword evidence="2" id="KW-1185">Reference proteome</keyword>
<accession>A0AAN5CI42</accession>
<gene>
    <name evidence="1" type="ORF">PMAYCL1PPCAC_15011</name>
</gene>
<comment type="caution">
    <text evidence="1">The sequence shown here is derived from an EMBL/GenBank/DDBJ whole genome shotgun (WGS) entry which is preliminary data.</text>
</comment>
<reference evidence="2" key="1">
    <citation type="submission" date="2022-10" db="EMBL/GenBank/DDBJ databases">
        <title>Genome assembly of Pristionchus species.</title>
        <authorList>
            <person name="Yoshida K."/>
            <person name="Sommer R.J."/>
        </authorList>
    </citation>
    <scope>NUCLEOTIDE SEQUENCE [LARGE SCALE GENOMIC DNA]</scope>
    <source>
        <strain evidence="2">RS5460</strain>
    </source>
</reference>
<sequence>LPQRREPKGIHAEGSNRTLRSKQFGFAGNSPFETAWVDALADQLKDYVNDALPAFLVFAGLKPGGVPCLEINHQHCLRPSQA</sequence>
<dbReference type="Proteomes" id="UP001328107">
    <property type="component" value="Unassembled WGS sequence"/>
</dbReference>
<dbReference type="Gene3D" id="1.20.1050.10">
    <property type="match status" value="1"/>
</dbReference>